<dbReference type="GO" id="GO:0005524">
    <property type="term" value="F:ATP binding"/>
    <property type="evidence" value="ECO:0007669"/>
    <property type="project" value="UniProtKB-KW"/>
</dbReference>
<dbReference type="Proteomes" id="UP000824242">
    <property type="component" value="Unassembled WGS sequence"/>
</dbReference>
<dbReference type="SUPFAM" id="SSF55874">
    <property type="entry name" value="ATPase domain of HSP90 chaperone/DNA topoisomerase II/histidine kinase"/>
    <property type="match status" value="1"/>
</dbReference>
<dbReference type="EMBL" id="DVGZ01000073">
    <property type="protein sequence ID" value="HIR47407.1"/>
    <property type="molecule type" value="Genomic_DNA"/>
</dbReference>
<proteinExistence type="predicted"/>
<reference evidence="3" key="1">
    <citation type="submission" date="2020-10" db="EMBL/GenBank/DDBJ databases">
        <authorList>
            <person name="Gilroy R."/>
        </authorList>
    </citation>
    <scope>NUCLEOTIDE SEQUENCE</scope>
    <source>
        <strain evidence="3">ChiSxjej1B13-7958</strain>
    </source>
</reference>
<keyword evidence="1" id="KW-0418">Kinase</keyword>
<comment type="caution">
    <text evidence="3">The sequence shown here is derived from an EMBL/GenBank/DDBJ whole genome shotgun (WGS) entry which is preliminary data.</text>
</comment>
<accession>A0A9D1ANL2</accession>
<evidence type="ECO:0000259" key="2">
    <source>
        <dbReference type="Pfam" id="PF13581"/>
    </source>
</evidence>
<dbReference type="PANTHER" id="PTHR35526">
    <property type="entry name" value="ANTI-SIGMA-F FACTOR RSBW-RELATED"/>
    <property type="match status" value="1"/>
</dbReference>
<dbReference type="InterPro" id="IPR036890">
    <property type="entry name" value="HATPase_C_sf"/>
</dbReference>
<gene>
    <name evidence="3" type="ORF">IAB89_07075</name>
</gene>
<dbReference type="InterPro" id="IPR003594">
    <property type="entry name" value="HATPase_dom"/>
</dbReference>
<evidence type="ECO:0000313" key="4">
    <source>
        <dbReference type="Proteomes" id="UP000824242"/>
    </source>
</evidence>
<evidence type="ECO:0000256" key="1">
    <source>
        <dbReference type="ARBA" id="ARBA00022527"/>
    </source>
</evidence>
<dbReference type="Gene3D" id="3.30.565.10">
    <property type="entry name" value="Histidine kinase-like ATPase, C-terminal domain"/>
    <property type="match status" value="1"/>
</dbReference>
<keyword evidence="1" id="KW-0808">Transferase</keyword>
<dbReference type="PANTHER" id="PTHR35526:SF6">
    <property type="entry name" value="SLR1861 PROTEIN"/>
    <property type="match status" value="1"/>
</dbReference>
<dbReference type="Pfam" id="PF13581">
    <property type="entry name" value="HATPase_c_2"/>
    <property type="match status" value="1"/>
</dbReference>
<sequence length="146" mass="16650">MTISADTQKLDTVLDFVNAPLDALGVPEEEKTVLDIAVEEIYVNIALYAYEPGRGPVTLEWKLEQDPISIQIDFKDRGTPYDPLSRKDPDITLSAEERQIGGLGIYMVRKSMDNVFYEYRDGQNCFTMKKILFPSQPKNEKEDPDQ</sequence>
<feature type="domain" description="Histidine kinase/HSP90-like ATPase" evidence="2">
    <location>
        <begin position="3"/>
        <end position="130"/>
    </location>
</feature>
<reference evidence="3" key="2">
    <citation type="journal article" date="2021" name="PeerJ">
        <title>Extensive microbial diversity within the chicken gut microbiome revealed by metagenomics and culture.</title>
        <authorList>
            <person name="Gilroy R."/>
            <person name="Ravi A."/>
            <person name="Getino M."/>
            <person name="Pursley I."/>
            <person name="Horton D.L."/>
            <person name="Alikhan N.F."/>
            <person name="Baker D."/>
            <person name="Gharbi K."/>
            <person name="Hall N."/>
            <person name="Watson M."/>
            <person name="Adriaenssens E.M."/>
            <person name="Foster-Nyarko E."/>
            <person name="Jarju S."/>
            <person name="Secka A."/>
            <person name="Antonio M."/>
            <person name="Oren A."/>
            <person name="Chaudhuri R.R."/>
            <person name="La Ragione R."/>
            <person name="Hildebrand F."/>
            <person name="Pallen M.J."/>
        </authorList>
    </citation>
    <scope>NUCLEOTIDE SEQUENCE</scope>
    <source>
        <strain evidence="3">ChiSxjej1B13-7958</strain>
    </source>
</reference>
<dbReference type="GO" id="GO:0004674">
    <property type="term" value="F:protein serine/threonine kinase activity"/>
    <property type="evidence" value="ECO:0007669"/>
    <property type="project" value="UniProtKB-KW"/>
</dbReference>
<organism evidence="3 4">
    <name type="scientific">Candidatus Caccousia avicola</name>
    <dbReference type="NCBI Taxonomy" id="2840721"/>
    <lineage>
        <taxon>Bacteria</taxon>
        <taxon>Bacillati</taxon>
        <taxon>Bacillota</taxon>
        <taxon>Clostridia</taxon>
        <taxon>Eubacteriales</taxon>
        <taxon>Oscillospiraceae</taxon>
        <taxon>Oscillospiraceae incertae sedis</taxon>
        <taxon>Candidatus Caccousia</taxon>
    </lineage>
</organism>
<dbReference type="InterPro" id="IPR050267">
    <property type="entry name" value="Anti-sigma-factor_SerPK"/>
</dbReference>
<name>A0A9D1ANL2_9FIRM</name>
<evidence type="ECO:0000313" key="3">
    <source>
        <dbReference type="EMBL" id="HIR47407.1"/>
    </source>
</evidence>
<protein>
    <submittedName>
        <fullName evidence="3">ATP-binding protein</fullName>
    </submittedName>
</protein>
<dbReference type="AlphaFoldDB" id="A0A9D1ANL2"/>
<keyword evidence="1" id="KW-0723">Serine/threonine-protein kinase</keyword>
<keyword evidence="3" id="KW-0067">ATP-binding</keyword>
<dbReference type="CDD" id="cd16936">
    <property type="entry name" value="HATPase_RsbW-like"/>
    <property type="match status" value="1"/>
</dbReference>
<keyword evidence="3" id="KW-0547">Nucleotide-binding</keyword>